<accession>A0ABW8JV21</accession>
<protein>
    <submittedName>
        <fullName evidence="1">Uncharacterized protein</fullName>
    </submittedName>
</protein>
<organism evidence="1 2">
    <name type="scientific">Dyella ginsengisoli</name>
    <dbReference type="NCBI Taxonomy" id="363848"/>
    <lineage>
        <taxon>Bacteria</taxon>
        <taxon>Pseudomonadati</taxon>
        <taxon>Pseudomonadota</taxon>
        <taxon>Gammaproteobacteria</taxon>
        <taxon>Lysobacterales</taxon>
        <taxon>Rhodanobacteraceae</taxon>
        <taxon>Dyella</taxon>
    </lineage>
</organism>
<gene>
    <name evidence="1" type="ORF">ISP17_13630</name>
</gene>
<comment type="caution">
    <text evidence="1">The sequence shown here is derived from an EMBL/GenBank/DDBJ whole genome shotgun (WGS) entry which is preliminary data.</text>
</comment>
<dbReference type="EMBL" id="JADIKM010000003">
    <property type="protein sequence ID" value="MFK2904997.1"/>
    <property type="molecule type" value="Genomic_DNA"/>
</dbReference>
<dbReference type="Proteomes" id="UP001620460">
    <property type="component" value="Unassembled WGS sequence"/>
</dbReference>
<reference evidence="1 2" key="1">
    <citation type="submission" date="2020-10" db="EMBL/GenBank/DDBJ databases">
        <title>Phylogeny of dyella-like bacteria.</title>
        <authorList>
            <person name="Fu J."/>
        </authorList>
    </citation>
    <scope>NUCLEOTIDE SEQUENCE [LARGE SCALE GENOMIC DNA]</scope>
    <source>
        <strain evidence="1 2">Gsoil3046</strain>
    </source>
</reference>
<keyword evidence="2" id="KW-1185">Reference proteome</keyword>
<evidence type="ECO:0000313" key="2">
    <source>
        <dbReference type="Proteomes" id="UP001620460"/>
    </source>
</evidence>
<proteinExistence type="predicted"/>
<name>A0ABW8JV21_9GAMM</name>
<sequence>MKITIQPTHLGNLPAGHQAVTVNCHDDDGAELVLFNAVYDGSALTAVNGTRKLPQDPVAAGAIDAAAELLAARFLPSAEPVPDAV</sequence>
<dbReference type="RefSeq" id="WP_404634023.1">
    <property type="nucleotide sequence ID" value="NZ_JADIKM010000003.1"/>
</dbReference>
<evidence type="ECO:0000313" key="1">
    <source>
        <dbReference type="EMBL" id="MFK2904997.1"/>
    </source>
</evidence>